<evidence type="ECO:0000313" key="8">
    <source>
        <dbReference type="EMBL" id="SCE72221.1"/>
    </source>
</evidence>
<evidence type="ECO:0000256" key="3">
    <source>
        <dbReference type="ARBA" id="ARBA00022806"/>
    </source>
</evidence>
<name>A0A1C4UKS1_9ACTN</name>
<dbReference type="InterPro" id="IPR027417">
    <property type="entry name" value="P-loop_NTPase"/>
</dbReference>
<dbReference type="GO" id="GO:0016787">
    <property type="term" value="F:hydrolase activity"/>
    <property type="evidence" value="ECO:0007669"/>
    <property type="project" value="UniProtKB-UniRule"/>
</dbReference>
<dbReference type="PANTHER" id="PTHR11070">
    <property type="entry name" value="UVRD / RECB / PCRA DNA HELICASE FAMILY MEMBER"/>
    <property type="match status" value="1"/>
</dbReference>
<keyword evidence="2 5" id="KW-0378">Hydrolase</keyword>
<dbReference type="GO" id="GO:0000725">
    <property type="term" value="P:recombinational repair"/>
    <property type="evidence" value="ECO:0007669"/>
    <property type="project" value="TreeGrafter"/>
</dbReference>
<keyword evidence="3 5" id="KW-0347">Helicase</keyword>
<dbReference type="SUPFAM" id="SSF52540">
    <property type="entry name" value="P-loop containing nucleoside triphosphate hydrolases"/>
    <property type="match status" value="1"/>
</dbReference>
<evidence type="ECO:0000256" key="5">
    <source>
        <dbReference type="PROSITE-ProRule" id="PRU00560"/>
    </source>
</evidence>
<reference evidence="9" key="1">
    <citation type="submission" date="2016-06" db="EMBL/GenBank/DDBJ databases">
        <authorList>
            <person name="Varghese N."/>
            <person name="Submissions Spin"/>
        </authorList>
    </citation>
    <scope>NUCLEOTIDE SEQUENCE [LARGE SCALE GENOMIC DNA]</scope>
    <source>
        <strain evidence="9">DSM 44100</strain>
    </source>
</reference>
<gene>
    <name evidence="8" type="ORF">GA0070216_101571</name>
</gene>
<evidence type="ECO:0000256" key="1">
    <source>
        <dbReference type="ARBA" id="ARBA00022741"/>
    </source>
</evidence>
<evidence type="ECO:0000256" key="4">
    <source>
        <dbReference type="ARBA" id="ARBA00022840"/>
    </source>
</evidence>
<protein>
    <submittedName>
        <fullName evidence="8">DNA helicase IV</fullName>
    </submittedName>
</protein>
<dbReference type="InterPro" id="IPR014016">
    <property type="entry name" value="UvrD-like_ATP-bd"/>
</dbReference>
<evidence type="ECO:0000256" key="2">
    <source>
        <dbReference type="ARBA" id="ARBA00022801"/>
    </source>
</evidence>
<feature type="domain" description="UvrD-like helicase ATP-binding" evidence="7">
    <location>
        <begin position="182"/>
        <end position="568"/>
    </location>
</feature>
<keyword evidence="1 5" id="KW-0547">Nucleotide-binding</keyword>
<dbReference type="GO" id="GO:0005829">
    <property type="term" value="C:cytosol"/>
    <property type="evidence" value="ECO:0007669"/>
    <property type="project" value="TreeGrafter"/>
</dbReference>
<feature type="binding site" evidence="5">
    <location>
        <begin position="203"/>
        <end position="210"/>
    </location>
    <ligand>
        <name>ATP</name>
        <dbReference type="ChEBI" id="CHEBI:30616"/>
    </ligand>
</feature>
<dbReference type="Pfam" id="PF13245">
    <property type="entry name" value="AAA_19"/>
    <property type="match status" value="1"/>
</dbReference>
<dbReference type="GO" id="GO:0005524">
    <property type="term" value="F:ATP binding"/>
    <property type="evidence" value="ECO:0007669"/>
    <property type="project" value="UniProtKB-UniRule"/>
</dbReference>
<dbReference type="OrthoDB" id="3400185at2"/>
<dbReference type="GO" id="GO:0003677">
    <property type="term" value="F:DNA binding"/>
    <property type="evidence" value="ECO:0007669"/>
    <property type="project" value="InterPro"/>
</dbReference>
<dbReference type="AlphaFoldDB" id="A0A1C4UKS1"/>
<dbReference type="EMBL" id="FMCU01000001">
    <property type="protein sequence ID" value="SCE72221.1"/>
    <property type="molecule type" value="Genomic_DNA"/>
</dbReference>
<dbReference type="InterPro" id="IPR000212">
    <property type="entry name" value="DNA_helicase_UvrD/REP"/>
</dbReference>
<accession>A0A1C4UKS1</accession>
<dbReference type="PANTHER" id="PTHR11070:SF45">
    <property type="entry name" value="DNA 3'-5' HELICASE"/>
    <property type="match status" value="1"/>
</dbReference>
<keyword evidence="4 5" id="KW-0067">ATP-binding</keyword>
<evidence type="ECO:0000313" key="9">
    <source>
        <dbReference type="Proteomes" id="UP000198797"/>
    </source>
</evidence>
<dbReference type="Proteomes" id="UP000198797">
    <property type="component" value="Unassembled WGS sequence"/>
</dbReference>
<feature type="coiled-coil region" evidence="6">
    <location>
        <begin position="11"/>
        <end position="38"/>
    </location>
</feature>
<organism evidence="8 9">
    <name type="scientific">Micromonospora matsumotoense</name>
    <dbReference type="NCBI Taxonomy" id="121616"/>
    <lineage>
        <taxon>Bacteria</taxon>
        <taxon>Bacillati</taxon>
        <taxon>Actinomycetota</taxon>
        <taxon>Actinomycetes</taxon>
        <taxon>Micromonosporales</taxon>
        <taxon>Micromonosporaceae</taxon>
        <taxon>Micromonospora</taxon>
    </lineage>
</organism>
<proteinExistence type="predicted"/>
<evidence type="ECO:0000256" key="6">
    <source>
        <dbReference type="SAM" id="Coils"/>
    </source>
</evidence>
<dbReference type="GO" id="GO:0043138">
    <property type="term" value="F:3'-5' DNA helicase activity"/>
    <property type="evidence" value="ECO:0007669"/>
    <property type="project" value="TreeGrafter"/>
</dbReference>
<dbReference type="STRING" id="121616.GA0070216_101571"/>
<dbReference type="PROSITE" id="PS51198">
    <property type="entry name" value="UVRD_HELICASE_ATP_BIND"/>
    <property type="match status" value="1"/>
</dbReference>
<sequence length="705" mass="77125">MTDQTTLEQEIAAEQRHLDRVYARLAELRRAAARAERDGYRLAGVGTFGALVERDAMVFHAAQRRHLLDAEHEGLVFGRLDLRDRQVLHVGRLGVRGDDAETLVVDWRAPAAAAFYRATPAEPLGVVRRRTISSSDEKVTRIEDDLLDPEAAPPDMPVVGDGALLATLSRATGRGMRDIIATIQREQDEAIRSPGSGVTIVSGGPGTGKTAVALHRAAYLLYADRSRYAGGGILVVGPSAVFVEYIASVLPSLGEETATLHSLGSLFPGMSATRTDGPEVAAVKGSLRMRRVLERAARDAVPDGPQELRLLYRGALLRLERRELDGIRDRVLHRGARRNEVRRAGFDGVLAALYAQARRVAVTGLPEQRAFEDEIIERPEFREFLKAWWPRLHPRHVLGWLARPDRLHRYAAGILSRAEVGLLAGAYRSLDAEGLTVADIALLDELDALLGKPVRPKKANRDPFQLSGGVRELSTFGERQRAARAAARERPDDYRDYAHVVVDESQDVSPMQWRMVGRRGRLASWTVVGDPAQTAWTGDQEELDRARDQALGRRRRHRFTLSTNYRNSAEIFAVAAAEIRRIYPDLALPSAVRSTGVDPVALHVPVAELAPATLDAVDAVLAEVAGTVGVITPVPRRDEVAGWLGDRGGARLQVVTSLQAKGMEYDGVVLVCPGEIRADPGSGVRTLYVALSRATQRLTTVEPTG</sequence>
<dbReference type="RefSeq" id="WP_091238246.1">
    <property type="nucleotide sequence ID" value="NZ_FMCU01000001.1"/>
</dbReference>
<keyword evidence="9" id="KW-1185">Reference proteome</keyword>
<dbReference type="Gene3D" id="3.40.50.300">
    <property type="entry name" value="P-loop containing nucleotide triphosphate hydrolases"/>
    <property type="match status" value="3"/>
</dbReference>
<evidence type="ECO:0000259" key="7">
    <source>
        <dbReference type="PROSITE" id="PS51198"/>
    </source>
</evidence>
<keyword evidence="6" id="KW-0175">Coiled coil</keyword>